<dbReference type="InterPro" id="IPR013189">
    <property type="entry name" value="Glyco_hydro_32_C"/>
</dbReference>
<dbReference type="Gene3D" id="2.60.120.560">
    <property type="entry name" value="Exo-inulinase, domain 1"/>
    <property type="match status" value="1"/>
</dbReference>
<feature type="domain" description="Glycosyl hydrolase family 32 C-terminal" evidence="1">
    <location>
        <begin position="3"/>
        <end position="63"/>
    </location>
</feature>
<dbReference type="PANTHER" id="PTHR31953">
    <property type="entry name" value="BETA-FRUCTOFURANOSIDASE, INSOLUBLE ISOENZYME CWINV1-RELATED"/>
    <property type="match status" value="1"/>
</dbReference>
<accession>A0AAP0BUA0</accession>
<dbReference type="AlphaFoldDB" id="A0AAP0BUA0"/>
<dbReference type="Proteomes" id="UP001418222">
    <property type="component" value="Unassembled WGS sequence"/>
</dbReference>
<gene>
    <name evidence="2" type="primary">CIN6</name>
    <name evidence="2" type="ORF">KSP39_PZI004702</name>
</gene>
<name>A0AAP0BUA0_9ASPA</name>
<protein>
    <submittedName>
        <fullName evidence="2">Beta-fructofuranosidase, insoluble isoenzyme 6</fullName>
    </submittedName>
</protein>
<dbReference type="InterPro" id="IPR013320">
    <property type="entry name" value="ConA-like_dom_sf"/>
</dbReference>
<reference evidence="2 3" key="1">
    <citation type="journal article" date="2022" name="Nat. Plants">
        <title>Genomes of leafy and leafless Platanthera orchids illuminate the evolution of mycoheterotrophy.</title>
        <authorList>
            <person name="Li M.H."/>
            <person name="Liu K.W."/>
            <person name="Li Z."/>
            <person name="Lu H.C."/>
            <person name="Ye Q.L."/>
            <person name="Zhang D."/>
            <person name="Wang J.Y."/>
            <person name="Li Y.F."/>
            <person name="Zhong Z.M."/>
            <person name="Liu X."/>
            <person name="Yu X."/>
            <person name="Liu D.K."/>
            <person name="Tu X.D."/>
            <person name="Liu B."/>
            <person name="Hao Y."/>
            <person name="Liao X.Y."/>
            <person name="Jiang Y.T."/>
            <person name="Sun W.H."/>
            <person name="Chen J."/>
            <person name="Chen Y.Q."/>
            <person name="Ai Y."/>
            <person name="Zhai J.W."/>
            <person name="Wu S.S."/>
            <person name="Zhou Z."/>
            <person name="Hsiao Y.Y."/>
            <person name="Wu W.L."/>
            <person name="Chen Y.Y."/>
            <person name="Lin Y.F."/>
            <person name="Hsu J.L."/>
            <person name="Li C.Y."/>
            <person name="Wang Z.W."/>
            <person name="Zhao X."/>
            <person name="Zhong W.Y."/>
            <person name="Ma X.K."/>
            <person name="Ma L."/>
            <person name="Huang J."/>
            <person name="Chen G.Z."/>
            <person name="Huang M.Z."/>
            <person name="Huang L."/>
            <person name="Peng D.H."/>
            <person name="Luo Y.B."/>
            <person name="Zou S.Q."/>
            <person name="Chen S.P."/>
            <person name="Lan S."/>
            <person name="Tsai W.C."/>
            <person name="Van de Peer Y."/>
            <person name="Liu Z.J."/>
        </authorList>
    </citation>
    <scope>NUCLEOTIDE SEQUENCE [LARGE SCALE GENOMIC DNA]</scope>
    <source>
        <strain evidence="2">Lor287</strain>
    </source>
</reference>
<keyword evidence="3" id="KW-1185">Reference proteome</keyword>
<dbReference type="Pfam" id="PF08244">
    <property type="entry name" value="Glyco_hydro_32C"/>
    <property type="match status" value="1"/>
</dbReference>
<comment type="caution">
    <text evidence="2">The sequence shown here is derived from an EMBL/GenBank/DDBJ whole genome shotgun (WGS) entry which is preliminary data.</text>
</comment>
<proteinExistence type="predicted"/>
<dbReference type="InterPro" id="IPR050551">
    <property type="entry name" value="Fructan_Metab_Enzymes"/>
</dbReference>
<dbReference type="SUPFAM" id="SSF49899">
    <property type="entry name" value="Concanavalin A-like lectins/glucanases"/>
    <property type="match status" value="1"/>
</dbReference>
<organism evidence="2 3">
    <name type="scientific">Platanthera zijinensis</name>
    <dbReference type="NCBI Taxonomy" id="2320716"/>
    <lineage>
        <taxon>Eukaryota</taxon>
        <taxon>Viridiplantae</taxon>
        <taxon>Streptophyta</taxon>
        <taxon>Embryophyta</taxon>
        <taxon>Tracheophyta</taxon>
        <taxon>Spermatophyta</taxon>
        <taxon>Magnoliopsida</taxon>
        <taxon>Liliopsida</taxon>
        <taxon>Asparagales</taxon>
        <taxon>Orchidaceae</taxon>
        <taxon>Orchidoideae</taxon>
        <taxon>Orchideae</taxon>
        <taxon>Orchidinae</taxon>
        <taxon>Platanthera</taxon>
    </lineage>
</organism>
<evidence type="ECO:0000313" key="3">
    <source>
        <dbReference type="Proteomes" id="UP001418222"/>
    </source>
</evidence>
<dbReference type="EMBL" id="JBBWWQ010000003">
    <property type="protein sequence ID" value="KAK8951151.1"/>
    <property type="molecule type" value="Genomic_DNA"/>
</dbReference>
<evidence type="ECO:0000259" key="1">
    <source>
        <dbReference type="Pfam" id="PF08244"/>
    </source>
</evidence>
<sequence>MKEGRISLRTLIDHFVIDSFGGGGRTCIPTRAYPKLLLAGGNHTYVFNNGSEIVKIRKLEAWEMAKDRIN</sequence>
<evidence type="ECO:0000313" key="2">
    <source>
        <dbReference type="EMBL" id="KAK8951151.1"/>
    </source>
</evidence>